<evidence type="ECO:0000313" key="1">
    <source>
        <dbReference type="EMBL" id="SON48666.1"/>
    </source>
</evidence>
<proteinExistence type="predicted"/>
<protein>
    <submittedName>
        <fullName evidence="1">Uncharacterized protein</fullName>
    </submittedName>
</protein>
<dbReference type="Proteomes" id="UP000235828">
    <property type="component" value="Chromosome A"/>
</dbReference>
<reference evidence="1 2" key="1">
    <citation type="submission" date="2017-10" db="EMBL/GenBank/DDBJ databases">
        <authorList>
            <person name="Banno H."/>
            <person name="Chua N.-H."/>
        </authorList>
    </citation>
    <scope>NUCLEOTIDE SEQUENCE [LARGE SCALE GENOMIC DNA]</scope>
    <source>
        <strain evidence="1">Vibrio tapetis CECT4600</strain>
    </source>
</reference>
<sequence>MMVLITTHDKRSVVVKPNVAIPIVQIKTPLYLNRGAFSI</sequence>
<dbReference type="AlphaFoldDB" id="A0A2N8Z9U5"/>
<evidence type="ECO:0000313" key="2">
    <source>
        <dbReference type="Proteomes" id="UP000235828"/>
    </source>
</evidence>
<accession>A0A2N8Z9U5</accession>
<organism evidence="1 2">
    <name type="scientific">Vibrio tapetis subsp. tapetis</name>
    <dbReference type="NCBI Taxonomy" id="1671868"/>
    <lineage>
        <taxon>Bacteria</taxon>
        <taxon>Pseudomonadati</taxon>
        <taxon>Pseudomonadota</taxon>
        <taxon>Gammaproteobacteria</taxon>
        <taxon>Vibrionales</taxon>
        <taxon>Vibrionaceae</taxon>
        <taxon>Vibrio</taxon>
    </lineage>
</organism>
<keyword evidence="2" id="KW-1185">Reference proteome</keyword>
<dbReference type="EMBL" id="LT960611">
    <property type="protein sequence ID" value="SON48666.1"/>
    <property type="molecule type" value="Genomic_DNA"/>
</dbReference>
<gene>
    <name evidence="1" type="ORF">VTAP4600_A0687</name>
</gene>
<dbReference type="KEGG" id="vta:A0687"/>
<name>A0A2N8Z9U5_9VIBR</name>